<dbReference type="EMBL" id="JAHLJV010000045">
    <property type="protein sequence ID" value="KAK1585352.1"/>
    <property type="molecule type" value="Genomic_DNA"/>
</dbReference>
<keyword evidence="3" id="KW-1185">Reference proteome</keyword>
<comment type="caution">
    <text evidence="2">The sequence shown here is derived from an EMBL/GenBank/DDBJ whole genome shotgun (WGS) entry which is preliminary data.</text>
</comment>
<evidence type="ECO:0000313" key="3">
    <source>
        <dbReference type="Proteomes" id="UP001230504"/>
    </source>
</evidence>
<proteinExistence type="predicted"/>
<gene>
    <name evidence="2" type="ORF">LY79DRAFT_271485</name>
</gene>
<keyword evidence="1" id="KW-0732">Signal</keyword>
<protein>
    <submittedName>
        <fullName evidence="2">Uncharacterized protein</fullName>
    </submittedName>
</protein>
<feature type="signal peptide" evidence="1">
    <location>
        <begin position="1"/>
        <end position="20"/>
    </location>
</feature>
<reference evidence="2" key="1">
    <citation type="submission" date="2021-06" db="EMBL/GenBank/DDBJ databases">
        <title>Comparative genomics, transcriptomics and evolutionary studies reveal genomic signatures of adaptation to plant cell wall in hemibiotrophic fungi.</title>
        <authorList>
            <consortium name="DOE Joint Genome Institute"/>
            <person name="Baroncelli R."/>
            <person name="Diaz J.F."/>
            <person name="Benocci T."/>
            <person name="Peng M."/>
            <person name="Battaglia E."/>
            <person name="Haridas S."/>
            <person name="Andreopoulos W."/>
            <person name="Labutti K."/>
            <person name="Pangilinan J."/>
            <person name="Floch G.L."/>
            <person name="Makela M.R."/>
            <person name="Henrissat B."/>
            <person name="Grigoriev I.V."/>
            <person name="Crouch J.A."/>
            <person name="De Vries R.P."/>
            <person name="Sukno S.A."/>
            <person name="Thon M.R."/>
        </authorList>
    </citation>
    <scope>NUCLEOTIDE SEQUENCE</scope>
    <source>
        <strain evidence="2">CBS 125086</strain>
    </source>
</reference>
<accession>A0AAD8V2Z8</accession>
<dbReference type="RefSeq" id="XP_060412378.1">
    <property type="nucleotide sequence ID" value="XM_060552027.1"/>
</dbReference>
<name>A0AAD8V2Z8_9PEZI</name>
<dbReference type="GeneID" id="85436267"/>
<sequence>MSGAPLIASLYILCLPSSSSVHSFRLIPWNVKVSVIARITVKSQGQKNNEVKTDPGYPALGTLNHIPPSLSPSLPTPLGGSSQCSRSVVLRGSSPYGVYPAYTEASSYTVREHSSLPWSPAELVRASWGETTHDTKSIVVSWNHALFS</sequence>
<organism evidence="2 3">
    <name type="scientific">Colletotrichum navitas</name>
    <dbReference type="NCBI Taxonomy" id="681940"/>
    <lineage>
        <taxon>Eukaryota</taxon>
        <taxon>Fungi</taxon>
        <taxon>Dikarya</taxon>
        <taxon>Ascomycota</taxon>
        <taxon>Pezizomycotina</taxon>
        <taxon>Sordariomycetes</taxon>
        <taxon>Hypocreomycetidae</taxon>
        <taxon>Glomerellales</taxon>
        <taxon>Glomerellaceae</taxon>
        <taxon>Colletotrichum</taxon>
        <taxon>Colletotrichum graminicola species complex</taxon>
    </lineage>
</organism>
<feature type="chain" id="PRO_5042249798" evidence="1">
    <location>
        <begin position="21"/>
        <end position="148"/>
    </location>
</feature>
<evidence type="ECO:0000313" key="2">
    <source>
        <dbReference type="EMBL" id="KAK1585352.1"/>
    </source>
</evidence>
<evidence type="ECO:0000256" key="1">
    <source>
        <dbReference type="SAM" id="SignalP"/>
    </source>
</evidence>
<dbReference type="AlphaFoldDB" id="A0AAD8V2Z8"/>
<dbReference type="Proteomes" id="UP001230504">
    <property type="component" value="Unassembled WGS sequence"/>
</dbReference>